<dbReference type="RefSeq" id="WP_068566603.1">
    <property type="nucleotide sequence ID" value="NZ_FNLF01000002.1"/>
</dbReference>
<dbReference type="SUPFAM" id="SSF52833">
    <property type="entry name" value="Thioredoxin-like"/>
    <property type="match status" value="1"/>
</dbReference>
<dbReference type="STRING" id="47312.SAMN04489765_1370"/>
<sequence>MRSVPRSSTDVNDRDRYSLGEHAELGDVRWRRDFDAAMSEAKKRNLPVLLLFQEIPGCSTCVNFGQGVLAHPLMVEMIESHFVPLAIFNNRDGADAEILRRFNEPAWNNPVVYFLSPDGDELIPKLTNRYDLISLHDKITGALTTSGTSVPDWFGLFRGDLLIEAGIAEGRRYETPCFWSGETSLAQLPGVISTDAGWIEGEEVVEIYFDPAATSADQLDRLARAEIFQHTDKRPFRLDAQPQFYLAKTPWRSVPMTRAQRTRINLEVAYGRDPSRYLSPRQLQGLDGSVADADRDPVGYRRDEAFRLR</sequence>
<accession>A0A1H1CTV1</accession>
<dbReference type="NCBIfam" id="NF041383">
    <property type="entry name" value="Trx_VPGUxxT_two"/>
    <property type="match status" value="1"/>
</dbReference>
<dbReference type="Proteomes" id="UP000183053">
    <property type="component" value="Unassembled WGS sequence"/>
</dbReference>
<gene>
    <name evidence="1" type="ORF">SAMN04489765_1370</name>
</gene>
<protein>
    <submittedName>
        <fullName evidence="1">Thioredoxin-like</fullName>
    </submittedName>
</protein>
<dbReference type="SUPFAM" id="SSF55068">
    <property type="entry name" value="Peptide methionine sulfoxide reductase"/>
    <property type="match status" value="1"/>
</dbReference>
<dbReference type="Gene3D" id="3.30.1060.10">
    <property type="entry name" value="Peptide methionine sulphoxide reductase MsrA"/>
    <property type="match status" value="1"/>
</dbReference>
<name>A0A1H1CTV1_9ACTN</name>
<dbReference type="InterPro" id="IPR036509">
    <property type="entry name" value="Met_Sox_Rdtase_MsrA_sf"/>
</dbReference>
<dbReference type="EMBL" id="FNLF01000002">
    <property type="protein sequence ID" value="SDQ67590.1"/>
    <property type="molecule type" value="Genomic_DNA"/>
</dbReference>
<dbReference type="AlphaFoldDB" id="A0A1H1CTV1"/>
<keyword evidence="2" id="KW-1185">Reference proteome</keyword>
<proteinExistence type="predicted"/>
<organism evidence="1 2">
    <name type="scientific">Tsukamurella pulmonis</name>
    <dbReference type="NCBI Taxonomy" id="47312"/>
    <lineage>
        <taxon>Bacteria</taxon>
        <taxon>Bacillati</taxon>
        <taxon>Actinomycetota</taxon>
        <taxon>Actinomycetes</taxon>
        <taxon>Mycobacteriales</taxon>
        <taxon>Tsukamurellaceae</taxon>
        <taxon>Tsukamurella</taxon>
    </lineage>
</organism>
<dbReference type="InterPro" id="IPR036249">
    <property type="entry name" value="Thioredoxin-like_sf"/>
</dbReference>
<dbReference type="GO" id="GO:0008113">
    <property type="term" value="F:peptide-methionine (S)-S-oxide reductase activity"/>
    <property type="evidence" value="ECO:0007669"/>
    <property type="project" value="InterPro"/>
</dbReference>
<reference evidence="2" key="1">
    <citation type="submission" date="2016-10" db="EMBL/GenBank/DDBJ databases">
        <authorList>
            <person name="Varghese N."/>
            <person name="Submissions S."/>
        </authorList>
    </citation>
    <scope>NUCLEOTIDE SEQUENCE [LARGE SCALE GENOMIC DNA]</scope>
    <source>
        <strain evidence="2">DSM 44142</strain>
    </source>
</reference>
<dbReference type="Pfam" id="PF13899">
    <property type="entry name" value="Thioredoxin_7"/>
    <property type="match status" value="1"/>
</dbReference>
<dbReference type="Gene3D" id="3.40.30.10">
    <property type="entry name" value="Glutaredoxin"/>
    <property type="match status" value="1"/>
</dbReference>
<dbReference type="OrthoDB" id="1143360at2"/>
<evidence type="ECO:0000313" key="1">
    <source>
        <dbReference type="EMBL" id="SDQ67590.1"/>
    </source>
</evidence>
<evidence type="ECO:0000313" key="2">
    <source>
        <dbReference type="Proteomes" id="UP000183053"/>
    </source>
</evidence>